<sequence>MASQSKKNISENKRDTLQFFSRQSQSAQKFIENKENENPQFLSIDKQNYNGKIRNSILTIETISNKKKCEILKLMKPDSDNYVEFVVYDDEEVGISKQFSDKLQEAYDRDDDVQTTDSVQKQLQDICLNDLEEGIQQNLGDKNKMIINLKRIRKHYNQLGLESKKEIKN</sequence>
<dbReference type="EMBL" id="CAJJDP010000008">
    <property type="protein sequence ID" value="CAD8138319.1"/>
    <property type="molecule type" value="Genomic_DNA"/>
</dbReference>
<comment type="caution">
    <text evidence="1">The sequence shown here is derived from an EMBL/GenBank/DDBJ whole genome shotgun (WGS) entry which is preliminary data.</text>
</comment>
<dbReference type="Proteomes" id="UP000683925">
    <property type="component" value="Unassembled WGS sequence"/>
</dbReference>
<protein>
    <submittedName>
        <fullName evidence="1">Uncharacterized protein</fullName>
    </submittedName>
</protein>
<dbReference type="OMA" id="NYNGKIR"/>
<name>A0A8S1SG98_PAROT</name>
<evidence type="ECO:0000313" key="2">
    <source>
        <dbReference type="Proteomes" id="UP000683925"/>
    </source>
</evidence>
<proteinExistence type="predicted"/>
<evidence type="ECO:0000313" key="1">
    <source>
        <dbReference type="EMBL" id="CAD8138319.1"/>
    </source>
</evidence>
<keyword evidence="2" id="KW-1185">Reference proteome</keyword>
<gene>
    <name evidence="1" type="ORF">POCTA_138.1.T0090319</name>
</gene>
<organism evidence="1 2">
    <name type="scientific">Paramecium octaurelia</name>
    <dbReference type="NCBI Taxonomy" id="43137"/>
    <lineage>
        <taxon>Eukaryota</taxon>
        <taxon>Sar</taxon>
        <taxon>Alveolata</taxon>
        <taxon>Ciliophora</taxon>
        <taxon>Intramacronucleata</taxon>
        <taxon>Oligohymenophorea</taxon>
        <taxon>Peniculida</taxon>
        <taxon>Parameciidae</taxon>
        <taxon>Paramecium</taxon>
    </lineage>
</organism>
<reference evidence="1" key="1">
    <citation type="submission" date="2021-01" db="EMBL/GenBank/DDBJ databases">
        <authorList>
            <consortium name="Genoscope - CEA"/>
            <person name="William W."/>
        </authorList>
    </citation>
    <scope>NUCLEOTIDE SEQUENCE</scope>
</reference>
<accession>A0A8S1SG98</accession>
<dbReference type="AlphaFoldDB" id="A0A8S1SG98"/>
<dbReference type="OrthoDB" id="300272at2759"/>